<dbReference type="PANTHER" id="PTHR37313">
    <property type="entry name" value="UPF0749 PROTEIN RV1825"/>
    <property type="match status" value="1"/>
</dbReference>
<feature type="transmembrane region" description="Helical" evidence="2">
    <location>
        <begin position="195"/>
        <end position="214"/>
    </location>
</feature>
<accession>A0A806FQU7</accession>
<name>A0A806FQU7_BIFAN</name>
<dbReference type="InterPro" id="IPR010273">
    <property type="entry name" value="DUF881"/>
</dbReference>
<dbReference type="KEGG" id="bnm:BALAC2494_01041"/>
<organism evidence="3 4">
    <name type="scientific">Bifidobacterium animalis subsp. lactis CNCM I-2494</name>
    <dbReference type="NCBI Taxonomy" id="1042403"/>
    <lineage>
        <taxon>Bacteria</taxon>
        <taxon>Bacillati</taxon>
        <taxon>Actinomycetota</taxon>
        <taxon>Actinomycetes</taxon>
        <taxon>Bifidobacteriales</taxon>
        <taxon>Bifidobacteriaceae</taxon>
        <taxon>Bifidobacterium</taxon>
    </lineage>
</organism>
<dbReference type="Proteomes" id="UP000008394">
    <property type="component" value="Chromosome"/>
</dbReference>
<protein>
    <recommendedName>
        <fullName evidence="5">DUF881 domain-containing protein</fullName>
    </recommendedName>
</protein>
<dbReference type="PANTHER" id="PTHR37313:SF4">
    <property type="entry name" value="CONSERVED MEMBRANE PROTEIN-RELATED"/>
    <property type="match status" value="1"/>
</dbReference>
<comment type="similarity">
    <text evidence="1">Belongs to the UPF0749 family.</text>
</comment>
<evidence type="ECO:0008006" key="5">
    <source>
        <dbReference type="Google" id="ProtNLM"/>
    </source>
</evidence>
<evidence type="ECO:0000313" key="4">
    <source>
        <dbReference type="Proteomes" id="UP000008394"/>
    </source>
</evidence>
<gene>
    <name evidence="3" type="ORF">BALAC2494_01041</name>
</gene>
<dbReference type="AlphaFoldDB" id="A0A806FQU7"/>
<proteinExistence type="inferred from homology"/>
<reference evidence="3 4" key="1">
    <citation type="journal article" date="2011" name="J. Bacteriol.">
        <title>Genome Sequence of the Probiotic Strain Bifidobacterium animalis subsp. lactis CNCM I-2494.</title>
        <authorList>
            <person name="Chervaux C."/>
            <person name="Grimaldi C."/>
            <person name="Bolotin A."/>
            <person name="Quinquis B."/>
            <person name="Legrain-Raspaud S."/>
            <person name="van Hylckama Vlieg J.E."/>
            <person name="Denariaz G."/>
            <person name="Smokvina T."/>
        </authorList>
    </citation>
    <scope>NUCLEOTIDE SEQUENCE [LARGE SCALE GENOMIC DNA]</scope>
    <source>
        <strain evidence="3 4">CNCM I-2494</strain>
    </source>
</reference>
<keyword evidence="2" id="KW-1133">Transmembrane helix</keyword>
<keyword evidence="2" id="KW-0472">Membrane</keyword>
<sequence length="447" mass="47290">MNAQNSGTNQLGLAFVPLIDSSTRFVFSCWRLTMRRICGDMSFSSIVELSTAWILSSERSSASSSETTAASSARFSLSSARFSSRSAFFSESVCGSSVTVSDSTATASPSESVAASTTTSSVTVALLSAASFAETSASVLCSSSSAICVVSFNRLPVIIVGMWESGPRASATSAKQPYLEVAMAKHGARHVRKTSVVGSMAVLVVVALVGYLVVTNLRVNKSATVSNDAAELIEHRVQRVDELQSEVNKLGSQIDDYNTLLRNNEMQSGNSEEAGQSTMLPAVTGPGVTVTLNDSSMWRSAVDSSGSTADIDKYVVHQQDVEAVVDALWAGGAESMQIMDQRVLPTSAVICSGNVLLLQGRKYSPPFTISAIGPVDGMLQSLDDSRAIQIYKQYVDAFGLGYDVEVNRSLTFQRTPLVLNPLRYAKAFESGGSNESANGGQTTSATN</sequence>
<keyword evidence="2" id="KW-0812">Transmembrane</keyword>
<dbReference type="Pfam" id="PF05949">
    <property type="entry name" value="DUF881"/>
    <property type="match status" value="1"/>
</dbReference>
<evidence type="ECO:0000256" key="1">
    <source>
        <dbReference type="ARBA" id="ARBA00009108"/>
    </source>
</evidence>
<dbReference type="EMBL" id="CP002915">
    <property type="protein sequence ID" value="AEK29521.1"/>
    <property type="molecule type" value="Genomic_DNA"/>
</dbReference>
<evidence type="ECO:0000313" key="3">
    <source>
        <dbReference type="EMBL" id="AEK29521.1"/>
    </source>
</evidence>
<evidence type="ECO:0000256" key="2">
    <source>
        <dbReference type="SAM" id="Phobius"/>
    </source>
</evidence>
<dbReference type="Gene3D" id="3.30.70.1880">
    <property type="entry name" value="Protein of unknown function DUF881"/>
    <property type="match status" value="1"/>
</dbReference>
<dbReference type="GO" id="GO:0005886">
    <property type="term" value="C:plasma membrane"/>
    <property type="evidence" value="ECO:0007669"/>
    <property type="project" value="TreeGrafter"/>
</dbReference>